<name>A0A4R3K096_9PROT</name>
<dbReference type="PROSITE" id="PS00508">
    <property type="entry name" value="NI_HGENASE_L_2"/>
    <property type="match status" value="1"/>
</dbReference>
<gene>
    <name evidence="3" type="ORF">EDC61_10249</name>
</gene>
<dbReference type="InterPro" id="IPR001501">
    <property type="entry name" value="Ni-dep_hyd_lsu"/>
</dbReference>
<dbReference type="PANTHER" id="PTHR43600">
    <property type="entry name" value="COENZYME F420 HYDROGENASE, SUBUNIT ALPHA"/>
    <property type="match status" value="1"/>
</dbReference>
<dbReference type="Pfam" id="PF00374">
    <property type="entry name" value="NiFeSe_Hases"/>
    <property type="match status" value="2"/>
</dbReference>
<dbReference type="SUPFAM" id="SSF56762">
    <property type="entry name" value="HydB/Nqo4-like"/>
    <property type="match status" value="1"/>
</dbReference>
<feature type="binding site" evidence="2">
    <location>
        <position position="66"/>
    </location>
    <ligand>
        <name>Ni(2+)</name>
        <dbReference type="ChEBI" id="CHEBI:49786"/>
    </ligand>
</feature>
<reference evidence="3 4" key="1">
    <citation type="submission" date="2019-03" db="EMBL/GenBank/DDBJ databases">
        <title>Genomic Encyclopedia of Type Strains, Phase IV (KMG-IV): sequencing the most valuable type-strain genomes for metagenomic binning, comparative biology and taxonomic classification.</title>
        <authorList>
            <person name="Goeker M."/>
        </authorList>
    </citation>
    <scope>NUCLEOTIDE SEQUENCE [LARGE SCALE GENOMIC DNA]</scope>
    <source>
        <strain evidence="3 4">DSM 103923</strain>
    </source>
</reference>
<keyword evidence="2" id="KW-0533">Nickel</keyword>
<comment type="cofactor">
    <cofactor evidence="2">
        <name>Ni(2+)</name>
        <dbReference type="ChEBI" id="CHEBI:49786"/>
    </cofactor>
</comment>
<dbReference type="Proteomes" id="UP000295135">
    <property type="component" value="Unassembled WGS sequence"/>
</dbReference>
<dbReference type="EMBL" id="SLZY01000002">
    <property type="protein sequence ID" value="TCS73281.1"/>
    <property type="molecule type" value="Genomic_DNA"/>
</dbReference>
<feature type="binding site" evidence="2">
    <location>
        <position position="372"/>
    </location>
    <ligand>
        <name>Mg(2+)</name>
        <dbReference type="ChEBI" id="CHEBI:18420"/>
    </ligand>
</feature>
<protein>
    <submittedName>
        <fullName evidence="3">Coenzyme F420-reducing hydrogenase alpha subunit</fullName>
    </submittedName>
</protein>
<dbReference type="InterPro" id="IPR029014">
    <property type="entry name" value="NiFe-Hase_large"/>
</dbReference>
<dbReference type="RefSeq" id="WP_126458396.1">
    <property type="nucleotide sequence ID" value="NZ_AP018721.1"/>
</dbReference>
<comment type="caution">
    <text evidence="3">The sequence shown here is derived from an EMBL/GenBank/DDBJ whole genome shotgun (WGS) entry which is preliminary data.</text>
</comment>
<evidence type="ECO:0000313" key="4">
    <source>
        <dbReference type="Proteomes" id="UP000295135"/>
    </source>
</evidence>
<dbReference type="Gene3D" id="1.10.645.10">
    <property type="entry name" value="Cytochrome-c3 Hydrogenase, chain B"/>
    <property type="match status" value="1"/>
</dbReference>
<keyword evidence="1" id="KW-0560">Oxidoreductase</keyword>
<dbReference type="GO" id="GO:0008901">
    <property type="term" value="F:ferredoxin hydrogenase activity"/>
    <property type="evidence" value="ECO:0007669"/>
    <property type="project" value="InterPro"/>
</dbReference>
<dbReference type="OrthoDB" id="9761717at2"/>
<keyword evidence="4" id="KW-1185">Reference proteome</keyword>
<evidence type="ECO:0000256" key="1">
    <source>
        <dbReference type="ARBA" id="ARBA00023002"/>
    </source>
</evidence>
<feature type="binding site" evidence="2">
    <location>
        <position position="422"/>
    </location>
    <ligand>
        <name>Mg(2+)</name>
        <dbReference type="ChEBI" id="CHEBI:18420"/>
    </ligand>
</feature>
<dbReference type="PANTHER" id="PTHR43600:SF4">
    <property type="entry name" value="CYTOSOLIC NIFE-HYDROGENASE, ALPHA SUBUNIT"/>
    <property type="match status" value="1"/>
</dbReference>
<feature type="binding site" evidence="2">
    <location>
        <position position="69"/>
    </location>
    <ligand>
        <name>Ni(2+)</name>
        <dbReference type="ChEBI" id="CHEBI:49786"/>
    </ligand>
</feature>
<feature type="binding site" evidence="2">
    <location>
        <position position="419"/>
    </location>
    <ligand>
        <name>Fe cation</name>
        <dbReference type="ChEBI" id="CHEBI:24875"/>
    </ligand>
</feature>
<sequence length="430" mass="47040">MAEAKTVSLELPLLARVEGEGALEIAYAQGRIAGLKLRIFEPPRYFEKLLEGRHYSEVPDIVARICGLCPAAYQMSAVQALEAILGLAPTPWISAMRRLFYCGEWIESHCAHLHLLAAPDFFGCGSVVELAAKEAAAVRRGLKLQNLGNRILKFLGGRSIHPVGARVGGFWRAPGAAEAQALLAELQAALPEAEALLDWVLAWPLPESDQVFESVALRDPAGYAIETGRIASDRGLDIGAGEFERHFSEHQVPHSTAFHCLHDGRPYLVGPLARLNVNSDRLPLDIRQRLHQAGIALPSRNPFHSAAARAVEVLYALREAVRLLSDYAPNDTPYLEAGARAGCGCGVTEAPRGILWHRYELDEHGLVRQARIVPPTAQNQARIEADLAATLAALAEAPEPELRRRAETVIRNYDPCISCATHFLTLKVER</sequence>
<feature type="binding site" evidence="2">
    <location>
        <position position="416"/>
    </location>
    <ligand>
        <name>Ni(2+)</name>
        <dbReference type="ChEBI" id="CHEBI:49786"/>
    </ligand>
</feature>
<keyword evidence="2" id="KW-0408">Iron</keyword>
<dbReference type="AlphaFoldDB" id="A0A4R3K096"/>
<feature type="binding site" evidence="2">
    <location>
        <position position="47"/>
    </location>
    <ligand>
        <name>Mg(2+)</name>
        <dbReference type="ChEBI" id="CHEBI:18420"/>
    </ligand>
</feature>
<evidence type="ECO:0000313" key="3">
    <source>
        <dbReference type="EMBL" id="TCS73281.1"/>
    </source>
</evidence>
<feature type="binding site" evidence="2">
    <location>
        <position position="69"/>
    </location>
    <ligand>
        <name>Fe cation</name>
        <dbReference type="ChEBI" id="CHEBI:24875"/>
    </ligand>
</feature>
<accession>A0A4R3K096</accession>
<dbReference type="InterPro" id="IPR018194">
    <property type="entry name" value="Ni-dep_hyd_lsu_Ni_BS"/>
</dbReference>
<proteinExistence type="predicted"/>
<organism evidence="3 4">
    <name type="scientific">Sulfuritortus calidifontis</name>
    <dbReference type="NCBI Taxonomy" id="1914471"/>
    <lineage>
        <taxon>Bacteria</taxon>
        <taxon>Pseudomonadati</taxon>
        <taxon>Pseudomonadota</taxon>
        <taxon>Betaproteobacteria</taxon>
        <taxon>Nitrosomonadales</taxon>
        <taxon>Thiobacillaceae</taxon>
        <taxon>Sulfuritortus</taxon>
    </lineage>
</organism>
<keyword evidence="2" id="KW-0479">Metal-binding</keyword>
<keyword evidence="2" id="KW-0460">Magnesium</keyword>
<evidence type="ECO:0000256" key="2">
    <source>
        <dbReference type="PIRSR" id="PIRSR601501-1"/>
    </source>
</evidence>
<dbReference type="GO" id="GO:0016151">
    <property type="term" value="F:nickel cation binding"/>
    <property type="evidence" value="ECO:0007669"/>
    <property type="project" value="InterPro"/>
</dbReference>
<comment type="cofactor">
    <cofactor evidence="2">
        <name>Fe cation</name>
        <dbReference type="ChEBI" id="CHEBI:24875"/>
    </cofactor>
</comment>